<gene>
    <name evidence="2" type="ORF">GCM10022223_66710</name>
</gene>
<dbReference type="RefSeq" id="WP_231481463.1">
    <property type="nucleotide sequence ID" value="NZ_BAAAZO010000012.1"/>
</dbReference>
<evidence type="ECO:0000313" key="2">
    <source>
        <dbReference type="EMBL" id="GAA3638376.1"/>
    </source>
</evidence>
<evidence type="ECO:0008006" key="4">
    <source>
        <dbReference type="Google" id="ProtNLM"/>
    </source>
</evidence>
<keyword evidence="1" id="KW-0472">Membrane</keyword>
<name>A0ABP7AQP8_9ACTN</name>
<organism evidence="2 3">
    <name type="scientific">Kineosporia mesophila</name>
    <dbReference type="NCBI Taxonomy" id="566012"/>
    <lineage>
        <taxon>Bacteria</taxon>
        <taxon>Bacillati</taxon>
        <taxon>Actinomycetota</taxon>
        <taxon>Actinomycetes</taxon>
        <taxon>Kineosporiales</taxon>
        <taxon>Kineosporiaceae</taxon>
        <taxon>Kineosporia</taxon>
    </lineage>
</organism>
<feature type="transmembrane region" description="Helical" evidence="1">
    <location>
        <begin position="41"/>
        <end position="61"/>
    </location>
</feature>
<keyword evidence="3" id="KW-1185">Reference proteome</keyword>
<protein>
    <recommendedName>
        <fullName evidence="4">PH domain-containing protein</fullName>
    </recommendedName>
</protein>
<keyword evidence="1" id="KW-0812">Transmembrane</keyword>
<evidence type="ECO:0000313" key="3">
    <source>
        <dbReference type="Proteomes" id="UP001501074"/>
    </source>
</evidence>
<dbReference type="Proteomes" id="UP001501074">
    <property type="component" value="Unassembled WGS sequence"/>
</dbReference>
<keyword evidence="1" id="KW-1133">Transmembrane helix</keyword>
<accession>A0ABP7AQP8</accession>
<dbReference type="EMBL" id="BAAAZO010000012">
    <property type="protein sequence ID" value="GAA3638376.1"/>
    <property type="molecule type" value="Genomic_DNA"/>
</dbReference>
<reference evidence="3" key="1">
    <citation type="journal article" date="2019" name="Int. J. Syst. Evol. Microbiol.">
        <title>The Global Catalogue of Microorganisms (GCM) 10K type strain sequencing project: providing services to taxonomists for standard genome sequencing and annotation.</title>
        <authorList>
            <consortium name="The Broad Institute Genomics Platform"/>
            <consortium name="The Broad Institute Genome Sequencing Center for Infectious Disease"/>
            <person name="Wu L."/>
            <person name="Ma J."/>
        </authorList>
    </citation>
    <scope>NUCLEOTIDE SEQUENCE [LARGE SCALE GENOMIC DNA]</scope>
    <source>
        <strain evidence="3">JCM 16902</strain>
    </source>
</reference>
<comment type="caution">
    <text evidence="2">The sequence shown here is derived from an EMBL/GenBank/DDBJ whole genome shotgun (WGS) entry which is preliminary data.</text>
</comment>
<feature type="transmembrane region" description="Helical" evidence="1">
    <location>
        <begin position="16"/>
        <end position="35"/>
    </location>
</feature>
<proteinExistence type="predicted"/>
<sequence length="141" mass="15636">MSNTGKRIVAAPRRVAMVYGTISVIGVLGVVALLTEGYVPAAVVAAILTVFWIAVTVRALGNGVYSDGYQLINRNDLGRRRIAWIHIDRFEYRGVKGLGLWNKEDEWMVLQYVPTHGDTAARALAVLDQELRKNRAEQNQA</sequence>
<evidence type="ECO:0000256" key="1">
    <source>
        <dbReference type="SAM" id="Phobius"/>
    </source>
</evidence>